<dbReference type="SMART" id="SM00850">
    <property type="entry name" value="LytTR"/>
    <property type="match status" value="1"/>
</dbReference>
<dbReference type="PROSITE" id="PS50930">
    <property type="entry name" value="HTH_LYTTR"/>
    <property type="match status" value="1"/>
</dbReference>
<evidence type="ECO:0000256" key="5">
    <source>
        <dbReference type="SAM" id="Coils"/>
    </source>
</evidence>
<dbReference type="InterPro" id="IPR003594">
    <property type="entry name" value="HATPase_dom"/>
</dbReference>
<keyword evidence="4" id="KW-0802">TPR repeat</keyword>
<dbReference type="InterPro" id="IPR036097">
    <property type="entry name" value="HisK_dim/P_sf"/>
</dbReference>
<dbReference type="SUPFAM" id="SSF55874">
    <property type="entry name" value="ATPase domain of HSP90 chaperone/DNA topoisomerase II/histidine kinase"/>
    <property type="match status" value="1"/>
</dbReference>
<dbReference type="GO" id="GO:0000155">
    <property type="term" value="F:phosphorelay sensor kinase activity"/>
    <property type="evidence" value="ECO:0007669"/>
    <property type="project" value="InterPro"/>
</dbReference>
<dbReference type="SMART" id="SM00448">
    <property type="entry name" value="REC"/>
    <property type="match status" value="1"/>
</dbReference>
<dbReference type="SUPFAM" id="SSF47384">
    <property type="entry name" value="Homodimeric domain of signal transducing histidine kinase"/>
    <property type="match status" value="1"/>
</dbReference>
<feature type="repeat" description="TPR" evidence="4">
    <location>
        <begin position="313"/>
        <end position="346"/>
    </location>
</feature>
<dbReference type="Pfam" id="PF02518">
    <property type="entry name" value="HATPase_c"/>
    <property type="match status" value="1"/>
</dbReference>
<name>A0A5D4HEI9_9SPHI</name>
<dbReference type="SUPFAM" id="SSF48452">
    <property type="entry name" value="TPR-like"/>
    <property type="match status" value="2"/>
</dbReference>
<keyword evidence="5" id="KW-0175">Coiled coil</keyword>
<dbReference type="PROSITE" id="PS50005">
    <property type="entry name" value="TPR"/>
    <property type="match status" value="4"/>
</dbReference>
<dbReference type="Pfam" id="PF00072">
    <property type="entry name" value="Response_reg"/>
    <property type="match status" value="1"/>
</dbReference>
<protein>
    <recommendedName>
        <fullName evidence="2">histidine kinase</fullName>
        <ecNumber evidence="2">2.7.13.3</ecNumber>
    </recommendedName>
</protein>
<comment type="caution">
    <text evidence="9">The sequence shown here is derived from an EMBL/GenBank/DDBJ whole genome shotgun (WGS) entry which is preliminary data.</text>
</comment>
<feature type="modified residue" description="4-aspartylphosphate" evidence="3">
    <location>
        <position position="56"/>
    </location>
</feature>
<comment type="catalytic activity">
    <reaction evidence="1">
        <text>ATP + protein L-histidine = ADP + protein N-phospho-L-histidine.</text>
        <dbReference type="EC" id="2.7.13.3"/>
    </reaction>
</comment>
<dbReference type="Gene3D" id="2.40.50.1020">
    <property type="entry name" value="LytTr DNA-binding domain"/>
    <property type="match status" value="1"/>
</dbReference>
<dbReference type="InterPro" id="IPR019734">
    <property type="entry name" value="TPR_rpt"/>
</dbReference>
<dbReference type="InterPro" id="IPR011006">
    <property type="entry name" value="CheY-like_superfamily"/>
</dbReference>
<dbReference type="Pfam" id="PF13424">
    <property type="entry name" value="TPR_12"/>
    <property type="match status" value="3"/>
</dbReference>
<dbReference type="PROSITE" id="PS50293">
    <property type="entry name" value="TPR_REGION"/>
    <property type="match status" value="1"/>
</dbReference>
<dbReference type="CDD" id="cd00082">
    <property type="entry name" value="HisKA"/>
    <property type="match status" value="1"/>
</dbReference>
<organism evidence="9 10">
    <name type="scientific">Sphingobacterium phlebotomi</name>
    <dbReference type="NCBI Taxonomy" id="2605433"/>
    <lineage>
        <taxon>Bacteria</taxon>
        <taxon>Pseudomonadati</taxon>
        <taxon>Bacteroidota</taxon>
        <taxon>Sphingobacteriia</taxon>
        <taxon>Sphingobacteriales</taxon>
        <taxon>Sphingobacteriaceae</taxon>
        <taxon>Sphingobacterium</taxon>
    </lineage>
</organism>
<dbReference type="SMART" id="SM00028">
    <property type="entry name" value="TPR"/>
    <property type="match status" value="6"/>
</dbReference>
<feature type="domain" description="HTH LytTR-type" evidence="8">
    <location>
        <begin position="138"/>
        <end position="236"/>
    </location>
</feature>
<evidence type="ECO:0000256" key="4">
    <source>
        <dbReference type="PROSITE-ProRule" id="PRU00339"/>
    </source>
</evidence>
<dbReference type="SUPFAM" id="SSF52172">
    <property type="entry name" value="CheY-like"/>
    <property type="match status" value="1"/>
</dbReference>
<evidence type="ECO:0000313" key="9">
    <source>
        <dbReference type="EMBL" id="TYR38209.1"/>
    </source>
</evidence>
<reference evidence="9 10" key="1">
    <citation type="submission" date="2019-08" db="EMBL/GenBank/DDBJ databases">
        <title>Phlebobacter frassis gen. nov. sp. nov., a new member of family Sphingobacteriaceae isolated from sand fly rearing media.</title>
        <authorList>
            <person name="Kakumanu M.L."/>
            <person name="Marayati B.F."/>
            <person name="Wada-Katsumata A."/>
            <person name="Wasserberg G."/>
            <person name="Schal C."/>
            <person name="Apperson C.S."/>
            <person name="Ponnusamy L."/>
        </authorList>
    </citation>
    <scope>NUCLEOTIDE SEQUENCE [LARGE SCALE GENOMIC DNA]</scope>
    <source>
        <strain evidence="9 10">SSI9</strain>
    </source>
</reference>
<dbReference type="Pfam" id="PF04397">
    <property type="entry name" value="LytTR"/>
    <property type="match status" value="1"/>
</dbReference>
<dbReference type="InterPro" id="IPR007492">
    <property type="entry name" value="LytTR_DNA-bd_dom"/>
</dbReference>
<dbReference type="GO" id="GO:0003677">
    <property type="term" value="F:DNA binding"/>
    <property type="evidence" value="ECO:0007669"/>
    <property type="project" value="InterPro"/>
</dbReference>
<dbReference type="Gene3D" id="1.25.40.10">
    <property type="entry name" value="Tetratricopeptide repeat domain"/>
    <property type="match status" value="2"/>
</dbReference>
<evidence type="ECO:0000313" key="10">
    <source>
        <dbReference type="Proteomes" id="UP000322362"/>
    </source>
</evidence>
<dbReference type="PANTHER" id="PTHR10098:SF108">
    <property type="entry name" value="TETRATRICOPEPTIDE REPEAT PROTEIN 28"/>
    <property type="match status" value="1"/>
</dbReference>
<feature type="domain" description="Response regulatory" evidence="7">
    <location>
        <begin position="5"/>
        <end position="116"/>
    </location>
</feature>
<gene>
    <name evidence="9" type="ORF">FXV77_02705</name>
</gene>
<dbReference type="EC" id="2.7.13.3" evidence="2"/>
<dbReference type="PROSITE" id="PS50110">
    <property type="entry name" value="RESPONSE_REGULATORY"/>
    <property type="match status" value="1"/>
</dbReference>
<evidence type="ECO:0000259" key="8">
    <source>
        <dbReference type="PROSITE" id="PS50930"/>
    </source>
</evidence>
<feature type="repeat" description="TPR" evidence="4">
    <location>
        <begin position="473"/>
        <end position="506"/>
    </location>
</feature>
<dbReference type="Proteomes" id="UP000322362">
    <property type="component" value="Unassembled WGS sequence"/>
</dbReference>
<keyword evidence="3" id="KW-0597">Phosphoprotein</keyword>
<evidence type="ECO:0000259" key="7">
    <source>
        <dbReference type="PROSITE" id="PS50110"/>
    </source>
</evidence>
<dbReference type="RefSeq" id="WP_148917673.1">
    <property type="nucleotide sequence ID" value="NZ_VTAV01000001.1"/>
</dbReference>
<dbReference type="PROSITE" id="PS50109">
    <property type="entry name" value="HIS_KIN"/>
    <property type="match status" value="1"/>
</dbReference>
<feature type="repeat" description="TPR" evidence="4">
    <location>
        <begin position="433"/>
        <end position="466"/>
    </location>
</feature>
<dbReference type="AlphaFoldDB" id="A0A5D4HEI9"/>
<dbReference type="Gene3D" id="3.40.50.2300">
    <property type="match status" value="1"/>
</dbReference>
<dbReference type="InterPro" id="IPR005467">
    <property type="entry name" value="His_kinase_dom"/>
</dbReference>
<sequence>MKPFNCIVVDDDEIDRLMIVSFVKRYEQLCLVGVFENAEEALSNGDFNQIDVVFLDIDMNGMDGISFRRMIQEVPVCIFVTSHPEYAVDSFSVDTLDFIIKPISLQRFDESIVRLQTFLSIQQKAHLYENMLGTDHVFIREGHRETKVALHDVLYLEGLKDYTLLVTEDKKHCVLSSIGNLLKELHFNHFVRIHRSFAVRKDLIKSVSAKEVLLTNDINIPIGRSFKDNIKSLLITILFFISFSCAYAQKQGQEQIDSLLVELEKATVDTSKVHLRNELFIAYRTMSNLDLAHQHAQEAFVISEKVGYRKGMAASHNNIAIVYALRGDFDKAVEHFNNALKIREEMGDYIQAAKLSLNIGMTQGRRGKYPEALRNFLFAKNIFEKHGDAYLVANAHLNVGNIYYFTQEYDKAEENFLKAIDYFQATGSSRDLASVYANLAPVYSDLKDYKKALDYYQKAFDIADSLNHVTLKALVVDNMGLIYEHQTEYDKALHHYNEVLALIESNGDQLRIGLTHFKLGRLYNKLNRPEQAIHYLDKSLETAKKVNDLKNIRENYESLSEAYSLIGNHKTAFENYKLYTKYKDSLFNEENTKELTRLEVQYEADKQQDSLRFAAEQEQLALQKEMQLVALHHEYERKQAAAKNEEERRQLMIEEEIKRQQIENEHVIAQAESKRKEAEMLADQQKKDAEALVNIEREKGFRNVSLAGLALIAGIGGLLFYQNRSRKKHNEKLRVLNTELKQANRIKTRFFSILNHDLRSPVANLIHFLHLQNENPELLDRETKERLQGKTISGAENLLASMEDLLLWSKGQMENFKPEPKQIQIQKLFEDNKKVFSGYQNIHFGYHNPDNLEVFTDLNYLKTIVRNLTSNAINVFTTTENPTIIWEARQENGRILLSVTDNGPGADSKKFRALYDDKEVVGIKSGLGLHLIRDLAKAIGCVIEVESTIGKGTTIRLLF</sequence>
<dbReference type="Gene3D" id="3.30.565.10">
    <property type="entry name" value="Histidine kinase-like ATPase, C-terminal domain"/>
    <property type="match status" value="1"/>
</dbReference>
<evidence type="ECO:0000256" key="2">
    <source>
        <dbReference type="ARBA" id="ARBA00012438"/>
    </source>
</evidence>
<dbReference type="InterPro" id="IPR036890">
    <property type="entry name" value="HATPase_C_sf"/>
</dbReference>
<dbReference type="Gene3D" id="1.10.287.130">
    <property type="match status" value="1"/>
</dbReference>
<evidence type="ECO:0000256" key="1">
    <source>
        <dbReference type="ARBA" id="ARBA00000085"/>
    </source>
</evidence>
<proteinExistence type="predicted"/>
<feature type="domain" description="Histidine kinase" evidence="6">
    <location>
        <begin position="753"/>
        <end position="959"/>
    </location>
</feature>
<feature type="repeat" description="TPR" evidence="4">
    <location>
        <begin position="393"/>
        <end position="426"/>
    </location>
</feature>
<dbReference type="EMBL" id="VTAV01000001">
    <property type="protein sequence ID" value="TYR38209.1"/>
    <property type="molecule type" value="Genomic_DNA"/>
</dbReference>
<feature type="coiled-coil region" evidence="5">
    <location>
        <begin position="588"/>
        <end position="688"/>
    </location>
</feature>
<evidence type="ECO:0000259" key="6">
    <source>
        <dbReference type="PROSITE" id="PS50109"/>
    </source>
</evidence>
<dbReference type="InterPro" id="IPR011990">
    <property type="entry name" value="TPR-like_helical_dom_sf"/>
</dbReference>
<dbReference type="InterPro" id="IPR001789">
    <property type="entry name" value="Sig_transdc_resp-reg_receiver"/>
</dbReference>
<keyword evidence="10" id="KW-1185">Reference proteome</keyword>
<dbReference type="InterPro" id="IPR003661">
    <property type="entry name" value="HisK_dim/P_dom"/>
</dbReference>
<accession>A0A5D4HEI9</accession>
<evidence type="ECO:0000256" key="3">
    <source>
        <dbReference type="PROSITE-ProRule" id="PRU00169"/>
    </source>
</evidence>
<dbReference type="PANTHER" id="PTHR10098">
    <property type="entry name" value="RAPSYN-RELATED"/>
    <property type="match status" value="1"/>
</dbReference>